<dbReference type="AlphaFoldDB" id="A0A816A6V6"/>
<evidence type="ECO:0000256" key="1">
    <source>
        <dbReference type="SAM" id="Phobius"/>
    </source>
</evidence>
<organism evidence="3 4">
    <name type="scientific">Rotaria sordida</name>
    <dbReference type="NCBI Taxonomy" id="392033"/>
    <lineage>
        <taxon>Eukaryota</taxon>
        <taxon>Metazoa</taxon>
        <taxon>Spiralia</taxon>
        <taxon>Gnathifera</taxon>
        <taxon>Rotifera</taxon>
        <taxon>Eurotatoria</taxon>
        <taxon>Bdelloidea</taxon>
        <taxon>Philodinida</taxon>
        <taxon>Philodinidae</taxon>
        <taxon>Rotaria</taxon>
    </lineage>
</organism>
<dbReference type="Proteomes" id="UP000663854">
    <property type="component" value="Unassembled WGS sequence"/>
</dbReference>
<protein>
    <submittedName>
        <fullName evidence="3">Uncharacterized protein</fullName>
    </submittedName>
</protein>
<feature type="transmembrane region" description="Helical" evidence="1">
    <location>
        <begin position="39"/>
        <end position="60"/>
    </location>
</feature>
<accession>A0A816A6V6</accession>
<evidence type="ECO:0000313" key="3">
    <source>
        <dbReference type="EMBL" id="CAF1592239.1"/>
    </source>
</evidence>
<keyword evidence="4" id="KW-1185">Reference proteome</keyword>
<keyword evidence="1" id="KW-0472">Membrane</keyword>
<gene>
    <name evidence="3" type="ORF">JXQ802_LOCUS47361</name>
    <name evidence="2" type="ORF">PYM288_LOCUS31463</name>
</gene>
<keyword evidence="1" id="KW-1133">Transmembrane helix</keyword>
<sequence length="117" mass="12888">MQCKQGNEKVDMIITSNISASRPISVKEDPDIQQTRQTLLIILGICLALSVISVISNTLVNEISNGMQKNQGGIRVGSSLIWLLFHGFGIFVAYHYSETGLKVFAWLENPKLVVQIG</sequence>
<keyword evidence="1" id="KW-0812">Transmembrane</keyword>
<dbReference type="EMBL" id="CAJNOL010004649">
    <property type="protein sequence ID" value="CAF1592239.1"/>
    <property type="molecule type" value="Genomic_DNA"/>
</dbReference>
<proteinExistence type="predicted"/>
<reference evidence="3" key="1">
    <citation type="submission" date="2021-02" db="EMBL/GenBank/DDBJ databases">
        <authorList>
            <person name="Nowell W R."/>
        </authorList>
    </citation>
    <scope>NUCLEOTIDE SEQUENCE</scope>
</reference>
<dbReference type="Proteomes" id="UP000663870">
    <property type="component" value="Unassembled WGS sequence"/>
</dbReference>
<comment type="caution">
    <text evidence="3">The sequence shown here is derived from an EMBL/GenBank/DDBJ whole genome shotgun (WGS) entry which is preliminary data.</text>
</comment>
<feature type="transmembrane region" description="Helical" evidence="1">
    <location>
        <begin position="80"/>
        <end position="97"/>
    </location>
</feature>
<dbReference type="EMBL" id="CAJNOH010003325">
    <property type="protein sequence ID" value="CAF1332149.1"/>
    <property type="molecule type" value="Genomic_DNA"/>
</dbReference>
<name>A0A816A6V6_9BILA</name>
<evidence type="ECO:0000313" key="4">
    <source>
        <dbReference type="Proteomes" id="UP000663870"/>
    </source>
</evidence>
<evidence type="ECO:0000313" key="2">
    <source>
        <dbReference type="EMBL" id="CAF1332149.1"/>
    </source>
</evidence>